<evidence type="ECO:0000256" key="12">
    <source>
        <dbReference type="ARBA" id="ARBA00022723"/>
    </source>
</evidence>
<dbReference type="PIRSF" id="PIRSF001455">
    <property type="entry name" value="DHQ_synth"/>
    <property type="match status" value="1"/>
</dbReference>
<feature type="domain" description="3-dehydroquinate synthase N-terminal" evidence="20">
    <location>
        <begin position="70"/>
        <end position="181"/>
    </location>
</feature>
<protein>
    <recommendedName>
        <fullName evidence="9 19">3-dehydroquinate synthase</fullName>
        <ecNumber evidence="8 19">4.2.3.4</ecNumber>
    </recommendedName>
</protein>
<dbReference type="InterPro" id="IPR050071">
    <property type="entry name" value="Dehydroquinate_synthase"/>
</dbReference>
<dbReference type="GO" id="GO:0003856">
    <property type="term" value="F:3-dehydroquinate synthase activity"/>
    <property type="evidence" value="ECO:0007669"/>
    <property type="project" value="UniProtKB-EC"/>
</dbReference>
<evidence type="ECO:0000256" key="9">
    <source>
        <dbReference type="ARBA" id="ARBA00017684"/>
    </source>
</evidence>
<evidence type="ECO:0000256" key="10">
    <source>
        <dbReference type="ARBA" id="ARBA00022490"/>
    </source>
</evidence>
<accession>A0ABT3PL49</accession>
<dbReference type="RefSeq" id="WP_265765386.1">
    <property type="nucleotide sequence ID" value="NZ_JAGGJA010000004.1"/>
</dbReference>
<keyword evidence="11" id="KW-0028">Amino-acid biosynthesis</keyword>
<dbReference type="SUPFAM" id="SSF56796">
    <property type="entry name" value="Dehydroquinate synthase-like"/>
    <property type="match status" value="1"/>
</dbReference>
<evidence type="ECO:0000256" key="19">
    <source>
        <dbReference type="NCBIfam" id="TIGR01357"/>
    </source>
</evidence>
<comment type="cofactor">
    <cofactor evidence="3">
        <name>Co(2+)</name>
        <dbReference type="ChEBI" id="CHEBI:48828"/>
    </cofactor>
</comment>
<evidence type="ECO:0000256" key="14">
    <source>
        <dbReference type="ARBA" id="ARBA00022833"/>
    </source>
</evidence>
<dbReference type="Gene3D" id="3.40.50.1970">
    <property type="match status" value="1"/>
</dbReference>
<evidence type="ECO:0000259" key="20">
    <source>
        <dbReference type="Pfam" id="PF01761"/>
    </source>
</evidence>
<evidence type="ECO:0000256" key="2">
    <source>
        <dbReference type="ARBA" id="ARBA00001911"/>
    </source>
</evidence>
<dbReference type="Proteomes" id="UP001207918">
    <property type="component" value="Unassembled WGS sequence"/>
</dbReference>
<dbReference type="Gene3D" id="1.20.1090.10">
    <property type="entry name" value="Dehydroquinate synthase-like - alpha domain"/>
    <property type="match status" value="1"/>
</dbReference>
<keyword evidence="16" id="KW-0057">Aromatic amino acid biosynthesis</keyword>
<evidence type="ECO:0000256" key="7">
    <source>
        <dbReference type="ARBA" id="ARBA00005412"/>
    </source>
</evidence>
<evidence type="ECO:0000256" key="1">
    <source>
        <dbReference type="ARBA" id="ARBA00001393"/>
    </source>
</evidence>
<keyword evidence="12" id="KW-0479">Metal-binding</keyword>
<keyword evidence="10" id="KW-0963">Cytoplasm</keyword>
<evidence type="ECO:0000256" key="3">
    <source>
        <dbReference type="ARBA" id="ARBA00001941"/>
    </source>
</evidence>
<dbReference type="InterPro" id="IPR030963">
    <property type="entry name" value="DHQ_synth_fam"/>
</dbReference>
<reference evidence="22 23" key="1">
    <citation type="submission" date="2021-03" db="EMBL/GenBank/DDBJ databases">
        <title>Aliifodinibius sp. nov., a new bacterium isolated from saline soil.</title>
        <authorList>
            <person name="Galisteo C."/>
            <person name="De La Haba R."/>
            <person name="Sanchez-Porro C."/>
            <person name="Ventosa A."/>
        </authorList>
    </citation>
    <scope>NUCLEOTIDE SEQUENCE [LARGE SCALE GENOMIC DNA]</scope>
    <source>
        <strain evidence="22 23">1BSP15-2V2</strain>
    </source>
</reference>
<dbReference type="PANTHER" id="PTHR43622">
    <property type="entry name" value="3-DEHYDROQUINATE SYNTHASE"/>
    <property type="match status" value="1"/>
</dbReference>
<comment type="pathway">
    <text evidence="6">Metabolic intermediate biosynthesis; chorismate biosynthesis; chorismate from D-erythrose 4-phosphate and phosphoenolpyruvate: step 2/7.</text>
</comment>
<evidence type="ECO:0000256" key="4">
    <source>
        <dbReference type="ARBA" id="ARBA00003485"/>
    </source>
</evidence>
<dbReference type="Pfam" id="PF01761">
    <property type="entry name" value="DHQ_synthase"/>
    <property type="match status" value="1"/>
</dbReference>
<keyword evidence="17 22" id="KW-0456">Lyase</keyword>
<dbReference type="PANTHER" id="PTHR43622:SF7">
    <property type="entry name" value="3-DEHYDROQUINATE SYNTHASE, CHLOROPLASTIC"/>
    <property type="match status" value="1"/>
</dbReference>
<dbReference type="CDD" id="cd08195">
    <property type="entry name" value="DHQS"/>
    <property type="match status" value="1"/>
</dbReference>
<comment type="catalytic activity">
    <reaction evidence="1">
        <text>7-phospho-2-dehydro-3-deoxy-D-arabino-heptonate = 3-dehydroquinate + phosphate</text>
        <dbReference type="Rhea" id="RHEA:21968"/>
        <dbReference type="ChEBI" id="CHEBI:32364"/>
        <dbReference type="ChEBI" id="CHEBI:43474"/>
        <dbReference type="ChEBI" id="CHEBI:58394"/>
        <dbReference type="EC" id="4.2.3.4"/>
    </reaction>
</comment>
<evidence type="ECO:0000256" key="13">
    <source>
        <dbReference type="ARBA" id="ARBA00022741"/>
    </source>
</evidence>
<evidence type="ECO:0000256" key="17">
    <source>
        <dbReference type="ARBA" id="ARBA00023239"/>
    </source>
</evidence>
<dbReference type="EC" id="4.2.3.4" evidence="8 19"/>
<keyword evidence="15" id="KW-0520">NAD</keyword>
<evidence type="ECO:0000259" key="21">
    <source>
        <dbReference type="Pfam" id="PF24621"/>
    </source>
</evidence>
<dbReference type="NCBIfam" id="TIGR01357">
    <property type="entry name" value="aroB"/>
    <property type="match status" value="1"/>
</dbReference>
<proteinExistence type="inferred from homology"/>
<evidence type="ECO:0000313" key="22">
    <source>
        <dbReference type="EMBL" id="MCW9706657.1"/>
    </source>
</evidence>
<evidence type="ECO:0000256" key="6">
    <source>
        <dbReference type="ARBA" id="ARBA00004661"/>
    </source>
</evidence>
<evidence type="ECO:0000313" key="23">
    <source>
        <dbReference type="Proteomes" id="UP001207918"/>
    </source>
</evidence>
<evidence type="ECO:0000256" key="16">
    <source>
        <dbReference type="ARBA" id="ARBA00023141"/>
    </source>
</evidence>
<organism evidence="22 23">
    <name type="scientific">Fodinibius salsisoli</name>
    <dbReference type="NCBI Taxonomy" id="2820877"/>
    <lineage>
        <taxon>Bacteria</taxon>
        <taxon>Pseudomonadati</taxon>
        <taxon>Balneolota</taxon>
        <taxon>Balneolia</taxon>
        <taxon>Balneolales</taxon>
        <taxon>Balneolaceae</taxon>
        <taxon>Fodinibius</taxon>
    </lineage>
</organism>
<dbReference type="InterPro" id="IPR030960">
    <property type="entry name" value="DHQS/DOIS_N"/>
</dbReference>
<comment type="cofactor">
    <cofactor evidence="2">
        <name>NAD(+)</name>
        <dbReference type="ChEBI" id="CHEBI:57540"/>
    </cofactor>
</comment>
<comment type="similarity">
    <text evidence="7">Belongs to the sugar phosphate cyclases superfamily. Dehydroquinate synthase family.</text>
</comment>
<dbReference type="EMBL" id="JAGGJA010000004">
    <property type="protein sequence ID" value="MCW9706657.1"/>
    <property type="molecule type" value="Genomic_DNA"/>
</dbReference>
<evidence type="ECO:0000256" key="18">
    <source>
        <dbReference type="ARBA" id="ARBA00023285"/>
    </source>
</evidence>
<keyword evidence="14" id="KW-0862">Zinc</keyword>
<dbReference type="Pfam" id="PF24621">
    <property type="entry name" value="DHQS_C"/>
    <property type="match status" value="1"/>
</dbReference>
<sequence>MSHNIQVDISYEQDYQIRVGQGLQKEFLSFCADRYTPDKIVVVIDEKVQRLHERKVQVLCEEYFQDVLTLTVPEGEASKSMEQWKRLVDQILEYGVERNTPLLAVGGGVTGDLAGYVASSVLRGIPLLHMPTTLLAMVDSSIGGKTGVNHSTGKNLVGAFNQPEAVFMDLDFLQTLEQTEWITGMAEILKYGAIRDPDIFGKLAELVKQPLEPSEEWQQVISQSAQIKTDIVQEDTLEAGKRAYLNFGHTFGHALEKVAGYGSLAHGEAVFAGMIAATYYSKQLGAPVDDIQFEAFLPLYKRQIQALPTNIQALNTAMRTDKKVKNNTVQLVLLKEWASPYIQPCNDLSKLEKVWQYTLSQFT</sequence>
<dbReference type="InterPro" id="IPR016037">
    <property type="entry name" value="DHQ_synth_AroB"/>
</dbReference>
<evidence type="ECO:0000256" key="8">
    <source>
        <dbReference type="ARBA" id="ARBA00013031"/>
    </source>
</evidence>
<keyword evidence="23" id="KW-1185">Reference proteome</keyword>
<comment type="function">
    <text evidence="4">Catalyzes the conversion of 3-deoxy-D-arabino-heptulosonate 7-phosphate (DAHP) to dehydroquinate (DHQ).</text>
</comment>
<keyword evidence="13" id="KW-0547">Nucleotide-binding</keyword>
<comment type="caution">
    <text evidence="22">The sequence shown here is derived from an EMBL/GenBank/DDBJ whole genome shotgun (WGS) entry which is preliminary data.</text>
</comment>
<evidence type="ECO:0000256" key="11">
    <source>
        <dbReference type="ARBA" id="ARBA00022605"/>
    </source>
</evidence>
<comment type="subcellular location">
    <subcellularLocation>
        <location evidence="5">Cytoplasm</location>
    </subcellularLocation>
</comment>
<evidence type="ECO:0000256" key="5">
    <source>
        <dbReference type="ARBA" id="ARBA00004496"/>
    </source>
</evidence>
<feature type="domain" description="3-dehydroquinate synthase C-terminal" evidence="21">
    <location>
        <begin position="184"/>
        <end position="324"/>
    </location>
</feature>
<evidence type="ECO:0000256" key="15">
    <source>
        <dbReference type="ARBA" id="ARBA00023027"/>
    </source>
</evidence>
<keyword evidence="18" id="KW-0170">Cobalt</keyword>
<name>A0ABT3PL49_9BACT</name>
<gene>
    <name evidence="22" type="primary">aroB</name>
    <name evidence="22" type="ORF">J6I44_07305</name>
</gene>
<dbReference type="InterPro" id="IPR056179">
    <property type="entry name" value="DHQS_C"/>
</dbReference>